<accession>A0A2U1P097</accession>
<organism evidence="2 3">
    <name type="scientific">Artemisia annua</name>
    <name type="common">Sweet wormwood</name>
    <dbReference type="NCBI Taxonomy" id="35608"/>
    <lineage>
        <taxon>Eukaryota</taxon>
        <taxon>Viridiplantae</taxon>
        <taxon>Streptophyta</taxon>
        <taxon>Embryophyta</taxon>
        <taxon>Tracheophyta</taxon>
        <taxon>Spermatophyta</taxon>
        <taxon>Magnoliopsida</taxon>
        <taxon>eudicotyledons</taxon>
        <taxon>Gunneridae</taxon>
        <taxon>Pentapetalae</taxon>
        <taxon>asterids</taxon>
        <taxon>campanulids</taxon>
        <taxon>Asterales</taxon>
        <taxon>Asteraceae</taxon>
        <taxon>Asteroideae</taxon>
        <taxon>Anthemideae</taxon>
        <taxon>Artemisiinae</taxon>
        <taxon>Artemisia</taxon>
    </lineage>
</organism>
<evidence type="ECO:0000256" key="1">
    <source>
        <dbReference type="SAM" id="MobiDB-lite"/>
    </source>
</evidence>
<proteinExistence type="predicted"/>
<dbReference type="AlphaFoldDB" id="A0A2U1P097"/>
<keyword evidence="3" id="KW-1185">Reference proteome</keyword>
<evidence type="ECO:0000313" key="3">
    <source>
        <dbReference type="Proteomes" id="UP000245207"/>
    </source>
</evidence>
<feature type="compositionally biased region" description="Gly residues" evidence="1">
    <location>
        <begin position="105"/>
        <end position="121"/>
    </location>
</feature>
<dbReference type="EMBL" id="PKPP01001890">
    <property type="protein sequence ID" value="PWA79179.1"/>
    <property type="molecule type" value="Genomic_DNA"/>
</dbReference>
<sequence>MLNVTPMAPPLRCCFGLDLFGLATDKGREILLRSNTSWLNDCGFTKNNLDKSTYSFIGGYRGRFVGGRGPGIIRNDNMKGHGNYGGGRAYNRGPDFGGNRNDYGYRGGNSRGGASNRGGGDGYEKDNTGGGHGTVR</sequence>
<name>A0A2U1P097_ARTAN</name>
<feature type="region of interest" description="Disordered" evidence="1">
    <location>
        <begin position="91"/>
        <end position="136"/>
    </location>
</feature>
<evidence type="ECO:0000313" key="2">
    <source>
        <dbReference type="EMBL" id="PWA79179.1"/>
    </source>
</evidence>
<gene>
    <name evidence="2" type="ORF">CTI12_AA208470</name>
</gene>
<dbReference type="Proteomes" id="UP000245207">
    <property type="component" value="Unassembled WGS sequence"/>
</dbReference>
<protein>
    <submittedName>
        <fullName evidence="2">Nucleotide-binding alpha-beta plait domain-containing protein</fullName>
    </submittedName>
</protein>
<feature type="compositionally biased region" description="Low complexity" evidence="1">
    <location>
        <begin position="91"/>
        <end position="104"/>
    </location>
</feature>
<comment type="caution">
    <text evidence="2">The sequence shown here is derived from an EMBL/GenBank/DDBJ whole genome shotgun (WGS) entry which is preliminary data.</text>
</comment>
<reference evidence="2 3" key="1">
    <citation type="journal article" date="2018" name="Mol. Plant">
        <title>The genome of Artemisia annua provides insight into the evolution of Asteraceae family and artemisinin biosynthesis.</title>
        <authorList>
            <person name="Shen Q."/>
            <person name="Zhang L."/>
            <person name="Liao Z."/>
            <person name="Wang S."/>
            <person name="Yan T."/>
            <person name="Shi P."/>
            <person name="Liu M."/>
            <person name="Fu X."/>
            <person name="Pan Q."/>
            <person name="Wang Y."/>
            <person name="Lv Z."/>
            <person name="Lu X."/>
            <person name="Zhang F."/>
            <person name="Jiang W."/>
            <person name="Ma Y."/>
            <person name="Chen M."/>
            <person name="Hao X."/>
            <person name="Li L."/>
            <person name="Tang Y."/>
            <person name="Lv G."/>
            <person name="Zhou Y."/>
            <person name="Sun X."/>
            <person name="Brodelius P.E."/>
            <person name="Rose J.K.C."/>
            <person name="Tang K."/>
        </authorList>
    </citation>
    <scope>NUCLEOTIDE SEQUENCE [LARGE SCALE GENOMIC DNA]</scope>
    <source>
        <strain evidence="3">cv. Huhao1</strain>
        <tissue evidence="2">Leaf</tissue>
    </source>
</reference>